<protein>
    <submittedName>
        <fullName evidence="9">GntR family transcriptional regulator</fullName>
    </submittedName>
</protein>
<sequence length="471" mass="52786">MSKIYPSAAQPARLYESVCDDILKRIDRGEWDELGKLPSIRELAQELGVHRLTVFKAYQLLKQSGKTYVKDKSGYYLNTGSLPSDLTAMPAVHSHIQQNPLSDIQRVPVVYQFSQALLDPNLLPNQYLSAYVKQAFDLYPKVLGTYAPVQGDAELREAMTEYLATQHRLSLTPGELLITSGAQQALDLLAKTLLKPRDVVLVERPTYGAAMDIFRSYGAQLASVDIHPHGYDLEQVARLMKERKPRFFYLNPTFHNPTGYTVSAEQRKRLVELAAEHRCLLVEDDAFHDIYFKQPPPPPLFAYDTEGYVAYIRSFSKYIAPGLRIAAVAARQPVVGNLLTAKSLADNGTPLLNQKIFLLLFFSDRMQRHLEKLRIALHVRMSIMEEALSGTGLSWTKPAGGLNLWIKLPDGIKAGPLLAKGIEQSLTFVPGTICDPLAEFDDRIRLSYSYANENQLRDGVRLLAGLLRSLA</sequence>
<evidence type="ECO:0000259" key="8">
    <source>
        <dbReference type="PROSITE" id="PS50949"/>
    </source>
</evidence>
<dbReference type="RefSeq" id="WP_063184863.1">
    <property type="nucleotide sequence ID" value="NZ_LQRA01000072.1"/>
</dbReference>
<comment type="caution">
    <text evidence="9">The sequence shown here is derived from an EMBL/GenBank/DDBJ whole genome shotgun (WGS) entry which is preliminary data.</text>
</comment>
<dbReference type="Gene3D" id="3.90.1150.10">
    <property type="entry name" value="Aspartate Aminotransferase, domain 1"/>
    <property type="match status" value="1"/>
</dbReference>
<dbReference type="InterPro" id="IPR015421">
    <property type="entry name" value="PyrdxlP-dep_Trfase_major"/>
</dbReference>
<evidence type="ECO:0000256" key="3">
    <source>
        <dbReference type="ARBA" id="ARBA00022576"/>
    </source>
</evidence>
<dbReference type="GO" id="GO:0003700">
    <property type="term" value="F:DNA-binding transcription factor activity"/>
    <property type="evidence" value="ECO:0007669"/>
    <property type="project" value="InterPro"/>
</dbReference>
<dbReference type="InterPro" id="IPR000524">
    <property type="entry name" value="Tscrpt_reg_HTH_GntR"/>
</dbReference>
<evidence type="ECO:0000256" key="5">
    <source>
        <dbReference type="ARBA" id="ARBA00023015"/>
    </source>
</evidence>
<dbReference type="Pfam" id="PF00155">
    <property type="entry name" value="Aminotran_1_2"/>
    <property type="match status" value="1"/>
</dbReference>
<evidence type="ECO:0000256" key="4">
    <source>
        <dbReference type="ARBA" id="ARBA00022898"/>
    </source>
</evidence>
<evidence type="ECO:0000256" key="1">
    <source>
        <dbReference type="ARBA" id="ARBA00001933"/>
    </source>
</evidence>
<keyword evidence="3" id="KW-0808">Transferase</keyword>
<dbReference type="OrthoDB" id="9802601at2"/>
<evidence type="ECO:0000256" key="7">
    <source>
        <dbReference type="ARBA" id="ARBA00023163"/>
    </source>
</evidence>
<dbReference type="SMART" id="SM00345">
    <property type="entry name" value="HTH_GNTR"/>
    <property type="match status" value="1"/>
</dbReference>
<dbReference type="eggNOG" id="COG1167">
    <property type="taxonomic scope" value="Bacteria"/>
</dbReference>
<keyword evidence="7" id="KW-0804">Transcription</keyword>
<evidence type="ECO:0000313" key="9">
    <source>
        <dbReference type="EMBL" id="KZE75388.1"/>
    </source>
</evidence>
<dbReference type="AlphaFoldDB" id="A0A163VTT8"/>
<dbReference type="CDD" id="cd07377">
    <property type="entry name" value="WHTH_GntR"/>
    <property type="match status" value="1"/>
</dbReference>
<dbReference type="PANTHER" id="PTHR46577">
    <property type="entry name" value="HTH-TYPE TRANSCRIPTIONAL REGULATORY PROTEIN GABR"/>
    <property type="match status" value="1"/>
</dbReference>
<dbReference type="GO" id="GO:0003677">
    <property type="term" value="F:DNA binding"/>
    <property type="evidence" value="ECO:0007669"/>
    <property type="project" value="UniProtKB-KW"/>
</dbReference>
<dbReference type="InterPro" id="IPR004839">
    <property type="entry name" value="Aminotransferase_I/II_large"/>
</dbReference>
<dbReference type="Gene3D" id="3.40.640.10">
    <property type="entry name" value="Type I PLP-dependent aspartate aminotransferase-like (Major domain)"/>
    <property type="match status" value="1"/>
</dbReference>
<organism evidence="9 10">
    <name type="scientific">Paenibacillus elgii</name>
    <dbReference type="NCBI Taxonomy" id="189691"/>
    <lineage>
        <taxon>Bacteria</taxon>
        <taxon>Bacillati</taxon>
        <taxon>Bacillota</taxon>
        <taxon>Bacilli</taxon>
        <taxon>Bacillales</taxon>
        <taxon>Paenibacillaceae</taxon>
        <taxon>Paenibacillus</taxon>
    </lineage>
</organism>
<dbReference type="SUPFAM" id="SSF53383">
    <property type="entry name" value="PLP-dependent transferases"/>
    <property type="match status" value="1"/>
</dbReference>
<feature type="domain" description="HTH gntR-type" evidence="8">
    <location>
        <begin position="12"/>
        <end position="80"/>
    </location>
</feature>
<proteinExistence type="inferred from homology"/>
<dbReference type="PANTHER" id="PTHR46577:SF2">
    <property type="entry name" value="TRANSCRIPTIONAL REGULATORY PROTEIN"/>
    <property type="match status" value="1"/>
</dbReference>
<name>A0A163VTT8_9BACL</name>
<dbReference type="InterPro" id="IPR051446">
    <property type="entry name" value="HTH_trans_reg/aminotransferase"/>
</dbReference>
<dbReference type="Pfam" id="PF00392">
    <property type="entry name" value="GntR"/>
    <property type="match status" value="1"/>
</dbReference>
<keyword evidence="3" id="KW-0032">Aminotransferase</keyword>
<keyword evidence="6" id="KW-0238">DNA-binding</keyword>
<keyword evidence="5" id="KW-0805">Transcription regulation</keyword>
<dbReference type="SUPFAM" id="SSF46785">
    <property type="entry name" value="Winged helix' DNA-binding domain"/>
    <property type="match status" value="1"/>
</dbReference>
<reference evidence="10" key="1">
    <citation type="submission" date="2016-01" db="EMBL/GenBank/DDBJ databases">
        <title>Draft genome of Chromobacterium sp. F49.</title>
        <authorList>
            <person name="Hong K.W."/>
        </authorList>
    </citation>
    <scope>NUCLEOTIDE SEQUENCE [LARGE SCALE GENOMIC DNA]</scope>
    <source>
        <strain evidence="10">M63</strain>
    </source>
</reference>
<evidence type="ECO:0000313" key="10">
    <source>
        <dbReference type="Proteomes" id="UP000076563"/>
    </source>
</evidence>
<comment type="cofactor">
    <cofactor evidence="1">
        <name>pyridoxal 5'-phosphate</name>
        <dbReference type="ChEBI" id="CHEBI:597326"/>
    </cofactor>
</comment>
<comment type="similarity">
    <text evidence="2">In the C-terminal section; belongs to the class-I pyridoxal-phosphate-dependent aminotransferase family.</text>
</comment>
<dbReference type="InterPro" id="IPR015424">
    <property type="entry name" value="PyrdxlP-dep_Trfase"/>
</dbReference>
<dbReference type="STRING" id="1007103.GCA_000213315_01336"/>
<dbReference type="Proteomes" id="UP000076563">
    <property type="component" value="Unassembled WGS sequence"/>
</dbReference>
<evidence type="ECO:0000256" key="6">
    <source>
        <dbReference type="ARBA" id="ARBA00023125"/>
    </source>
</evidence>
<dbReference type="InterPro" id="IPR036388">
    <property type="entry name" value="WH-like_DNA-bd_sf"/>
</dbReference>
<accession>A0A163VTT8</accession>
<keyword evidence="4" id="KW-0663">Pyridoxal phosphate</keyword>
<dbReference type="InterPro" id="IPR015422">
    <property type="entry name" value="PyrdxlP-dep_Trfase_small"/>
</dbReference>
<evidence type="ECO:0000256" key="2">
    <source>
        <dbReference type="ARBA" id="ARBA00005384"/>
    </source>
</evidence>
<keyword evidence="10" id="KW-1185">Reference proteome</keyword>
<dbReference type="EMBL" id="LQRA01000072">
    <property type="protein sequence ID" value="KZE75388.1"/>
    <property type="molecule type" value="Genomic_DNA"/>
</dbReference>
<dbReference type="Gene3D" id="1.10.10.10">
    <property type="entry name" value="Winged helix-like DNA-binding domain superfamily/Winged helix DNA-binding domain"/>
    <property type="match status" value="1"/>
</dbReference>
<dbReference type="GO" id="GO:0008483">
    <property type="term" value="F:transaminase activity"/>
    <property type="evidence" value="ECO:0007669"/>
    <property type="project" value="UniProtKB-KW"/>
</dbReference>
<dbReference type="GO" id="GO:0030170">
    <property type="term" value="F:pyridoxal phosphate binding"/>
    <property type="evidence" value="ECO:0007669"/>
    <property type="project" value="InterPro"/>
</dbReference>
<dbReference type="InterPro" id="IPR036390">
    <property type="entry name" value="WH_DNA-bd_sf"/>
</dbReference>
<gene>
    <name evidence="9" type="ORF">AV654_26850</name>
</gene>
<dbReference type="PROSITE" id="PS50949">
    <property type="entry name" value="HTH_GNTR"/>
    <property type="match status" value="1"/>
</dbReference>
<dbReference type="CDD" id="cd00609">
    <property type="entry name" value="AAT_like"/>
    <property type="match status" value="1"/>
</dbReference>